<feature type="region of interest" description="Disordered" evidence="1">
    <location>
        <begin position="27"/>
        <end position="53"/>
    </location>
</feature>
<evidence type="ECO:0000313" key="5">
    <source>
        <dbReference type="Proteomes" id="UP000027866"/>
    </source>
</evidence>
<organism evidence="4 5">
    <name type="scientific">Erythrobacter litoralis</name>
    <dbReference type="NCBI Taxonomy" id="39960"/>
    <lineage>
        <taxon>Bacteria</taxon>
        <taxon>Pseudomonadati</taxon>
        <taxon>Pseudomonadota</taxon>
        <taxon>Alphaproteobacteria</taxon>
        <taxon>Sphingomonadales</taxon>
        <taxon>Erythrobacteraceae</taxon>
        <taxon>Erythrobacter/Porphyrobacter group</taxon>
        <taxon>Erythrobacter</taxon>
    </lineage>
</organism>
<gene>
    <name evidence="4" type="ORF">EH32_02550</name>
</gene>
<dbReference type="EMBL" id="JMIX01000013">
    <property type="protein sequence ID" value="KEO89885.1"/>
    <property type="molecule type" value="Genomic_DNA"/>
</dbReference>
<keyword evidence="5" id="KW-1185">Reference proteome</keyword>
<sequence length="380" mass="42520">MIVPMLALAAAALGAPPALAQPALAQPALAPPQEARSAPASEGEDRFDTFDPKAERREHRIDYSVWTEALRAFVIDMGPPLRKMPFAGAGTLGTNIRVGHNSIYRLDGAMVGFSLMDVEVMVNIGQYRRDLEKVADELDIQSLPRNEQLAYWLNLHNVAMIEQVGANWPERQPREIELDGVPLDEARFITVEGVALSPRDIRERIVFANWKSPEVFYGFWRGEIGGPAMQRTAFDGRTVGQQLADAAGEFVNSRRGTEKRGRTLHVSEYYAEIARYFFPDFEPDLRAHLAEYVEGEVADMLARSERIEPSLYEHDIADLAGGRRNGAFFAKGRLDPGAAALLEQRAQKLRYVRRKMPPEGRIFFSNIDLPGDPDNKSEVE</sequence>
<dbReference type="AlphaFoldDB" id="A0A074MAU7"/>
<comment type="caution">
    <text evidence="4">The sequence shown here is derived from an EMBL/GenBank/DDBJ whole genome shotgun (WGS) entry which is preliminary data.</text>
</comment>
<dbReference type="Pfam" id="PF04784">
    <property type="entry name" value="DUF547"/>
    <property type="match status" value="1"/>
</dbReference>
<feature type="chain" id="PRO_5001696965" description="DUF547 domain-containing protein" evidence="2">
    <location>
        <begin position="21"/>
        <end position="380"/>
    </location>
</feature>
<evidence type="ECO:0000256" key="2">
    <source>
        <dbReference type="SAM" id="SignalP"/>
    </source>
</evidence>
<feature type="domain" description="DUF547" evidence="3">
    <location>
        <begin position="141"/>
        <end position="251"/>
    </location>
</feature>
<evidence type="ECO:0000313" key="4">
    <source>
        <dbReference type="EMBL" id="KEO89885.1"/>
    </source>
</evidence>
<feature type="signal peptide" evidence="2">
    <location>
        <begin position="1"/>
        <end position="20"/>
    </location>
</feature>
<dbReference type="InterPro" id="IPR006869">
    <property type="entry name" value="DUF547"/>
</dbReference>
<feature type="compositionally biased region" description="Basic and acidic residues" evidence="1">
    <location>
        <begin position="43"/>
        <end position="53"/>
    </location>
</feature>
<protein>
    <recommendedName>
        <fullName evidence="3">DUF547 domain-containing protein</fullName>
    </recommendedName>
</protein>
<proteinExistence type="predicted"/>
<keyword evidence="2" id="KW-0732">Signal</keyword>
<dbReference type="Proteomes" id="UP000027866">
    <property type="component" value="Unassembled WGS sequence"/>
</dbReference>
<dbReference type="RefSeq" id="WP_034906066.1">
    <property type="nucleotide sequence ID" value="NZ_CP017057.1"/>
</dbReference>
<reference evidence="4 5" key="1">
    <citation type="submission" date="2014-04" db="EMBL/GenBank/DDBJ databases">
        <title>A comprehensive comparison of genomes of Erythrobacter spp. Strains.</title>
        <authorList>
            <person name="Zheng Q."/>
        </authorList>
    </citation>
    <scope>NUCLEOTIDE SEQUENCE [LARGE SCALE GENOMIC DNA]</scope>
    <source>
        <strain evidence="4 5">DSM 8509</strain>
    </source>
</reference>
<evidence type="ECO:0000259" key="3">
    <source>
        <dbReference type="Pfam" id="PF04784"/>
    </source>
</evidence>
<accession>A0A074MAU7</accession>
<name>A0A074MAU7_9SPHN</name>
<evidence type="ECO:0000256" key="1">
    <source>
        <dbReference type="SAM" id="MobiDB-lite"/>
    </source>
</evidence>